<evidence type="ECO:0000256" key="1">
    <source>
        <dbReference type="ARBA" id="ARBA00004123"/>
    </source>
</evidence>
<keyword evidence="4" id="KW-0779">Telomere</keyword>
<keyword evidence="5" id="KW-0539">Nucleus</keyword>
<evidence type="ECO:0000313" key="7">
    <source>
        <dbReference type="EMBL" id="KAJ3120616.1"/>
    </source>
</evidence>
<dbReference type="Pfam" id="PF10341">
    <property type="entry name" value="TPP1"/>
    <property type="match status" value="1"/>
</dbReference>
<feature type="domain" description="Shelterin complex subunit TPP1/Est3" evidence="6">
    <location>
        <begin position="78"/>
        <end position="169"/>
    </location>
</feature>
<proteinExistence type="predicted"/>
<dbReference type="AlphaFoldDB" id="A0AAD5SZE8"/>
<evidence type="ECO:0000256" key="3">
    <source>
        <dbReference type="ARBA" id="ARBA00022454"/>
    </source>
</evidence>
<protein>
    <recommendedName>
        <fullName evidence="6">Shelterin complex subunit TPP1/Est3 domain-containing protein</fullName>
    </recommendedName>
</protein>
<keyword evidence="3" id="KW-0158">Chromosome</keyword>
<evidence type="ECO:0000256" key="4">
    <source>
        <dbReference type="ARBA" id="ARBA00022895"/>
    </source>
</evidence>
<dbReference type="GO" id="GO:0005697">
    <property type="term" value="C:telomerase holoenzyme complex"/>
    <property type="evidence" value="ECO:0007669"/>
    <property type="project" value="InterPro"/>
</dbReference>
<evidence type="ECO:0000313" key="8">
    <source>
        <dbReference type="Proteomes" id="UP001211907"/>
    </source>
</evidence>
<comment type="caution">
    <text evidence="7">The sequence shown here is derived from an EMBL/GenBank/DDBJ whole genome shotgun (WGS) entry which is preliminary data.</text>
</comment>
<evidence type="ECO:0000256" key="2">
    <source>
        <dbReference type="ARBA" id="ARBA00004574"/>
    </source>
</evidence>
<organism evidence="7 8">
    <name type="scientific">Physocladia obscura</name>
    <dbReference type="NCBI Taxonomy" id="109957"/>
    <lineage>
        <taxon>Eukaryota</taxon>
        <taxon>Fungi</taxon>
        <taxon>Fungi incertae sedis</taxon>
        <taxon>Chytridiomycota</taxon>
        <taxon>Chytridiomycota incertae sedis</taxon>
        <taxon>Chytridiomycetes</taxon>
        <taxon>Chytridiales</taxon>
        <taxon>Chytriomycetaceae</taxon>
        <taxon>Physocladia</taxon>
    </lineage>
</organism>
<feature type="non-terminal residue" evidence="7">
    <location>
        <position position="1"/>
    </location>
</feature>
<reference evidence="7" key="1">
    <citation type="submission" date="2020-05" db="EMBL/GenBank/DDBJ databases">
        <title>Phylogenomic resolution of chytrid fungi.</title>
        <authorList>
            <person name="Stajich J.E."/>
            <person name="Amses K."/>
            <person name="Simmons R."/>
            <person name="Seto K."/>
            <person name="Myers J."/>
            <person name="Bonds A."/>
            <person name="Quandt C.A."/>
            <person name="Barry K."/>
            <person name="Liu P."/>
            <person name="Grigoriev I."/>
            <person name="Longcore J.E."/>
            <person name="James T.Y."/>
        </authorList>
    </citation>
    <scope>NUCLEOTIDE SEQUENCE</scope>
    <source>
        <strain evidence="7">JEL0513</strain>
    </source>
</reference>
<comment type="subcellular location">
    <subcellularLocation>
        <location evidence="2">Chromosome</location>
        <location evidence="2">Telomere</location>
    </subcellularLocation>
    <subcellularLocation>
        <location evidence="1">Nucleus</location>
    </subcellularLocation>
</comment>
<evidence type="ECO:0000259" key="6">
    <source>
        <dbReference type="Pfam" id="PF10341"/>
    </source>
</evidence>
<dbReference type="EMBL" id="JADGJH010000950">
    <property type="protein sequence ID" value="KAJ3120616.1"/>
    <property type="molecule type" value="Genomic_DNA"/>
</dbReference>
<sequence>MSSFLKPRIKKALLKALNEYVDAMAKFKMHRAKEEIRAKANTDQNQKNEVPSKKRLSSVADSPVVPALENFMLVDLRVQLLKFLKSDDEHTRAQVSDGVHWIKCLIDSEAVTAMEEKSSLQIKDHIRAIFQIAKCRFVHVKLSGHPFYYLIVDELALLGVENTELIGTPIHINEDRAFLAQSSAIFRNSGTVMSSDIVSGTSNSTKNKKQKQEVFEAVKPQNRDSGGNFGWNNIQLTDFNREFRQDQTLETHTRTPTDAITSIGYIPARLPEKQTTEKFNESVTSIIEKFSQFHNVILNHNFDIQKIQGIENTATASKLSLALQTPSVSQQNHQAPSIESISERAELLTAPIKSDDENDEITEIFSEIKKLSENTTSNQGNYAAFLTQADVDIEITENNAIERQKKAVDHSATYTTVESVKLLFDAAPTITKFKTQILAIDDNLPKSVELNSLSNEKFTQKSIAFIDNDLATISFNEAKEVHEENIQDFQNADSPSTPIGNNASLQILKTSLLQKVDSAAENVVDLTLDFVRIRSMSSPMEHLHEREHITEEPEKKIITKTADNTENSFESFESSNVIRETWSENFSEVNQHQTFKTSPNKKVWDDRLDAETITVESQKRGDENADQTAVDVSNALQIQRTEIVESSDTKLIESQNYVKHVAKVDSNIDSEVNLEDLKTQTQVLQPPYNEIKSILDIRKHFVSDFGKSHEAGDSYGQIFHIQIPENDESQLPDAHYHKSKTDSGNPIEDKLGAILEDARRTTQIISKTD</sequence>
<evidence type="ECO:0000256" key="5">
    <source>
        <dbReference type="ARBA" id="ARBA00023242"/>
    </source>
</evidence>
<dbReference type="InterPro" id="IPR019437">
    <property type="entry name" value="TPP1/Est3"/>
</dbReference>
<dbReference type="Proteomes" id="UP001211907">
    <property type="component" value="Unassembled WGS sequence"/>
</dbReference>
<keyword evidence="8" id="KW-1185">Reference proteome</keyword>
<gene>
    <name evidence="7" type="ORF">HK100_012721</name>
</gene>
<dbReference type="GO" id="GO:0007004">
    <property type="term" value="P:telomere maintenance via telomerase"/>
    <property type="evidence" value="ECO:0007669"/>
    <property type="project" value="InterPro"/>
</dbReference>
<name>A0AAD5SZE8_9FUNG</name>
<dbReference type="GO" id="GO:0000781">
    <property type="term" value="C:chromosome, telomeric region"/>
    <property type="evidence" value="ECO:0007669"/>
    <property type="project" value="UniProtKB-SubCell"/>
</dbReference>
<dbReference type="GO" id="GO:0042162">
    <property type="term" value="F:telomeric DNA binding"/>
    <property type="evidence" value="ECO:0007669"/>
    <property type="project" value="InterPro"/>
</dbReference>
<accession>A0AAD5SZE8</accession>